<proteinExistence type="predicted"/>
<reference evidence="3" key="1">
    <citation type="submission" date="2018-02" db="EMBL/GenBank/DDBJ databases">
        <authorList>
            <person name="Hausmann B."/>
        </authorList>
    </citation>
    <scope>NUCLEOTIDE SEQUENCE [LARGE SCALE GENOMIC DNA]</scope>
    <source>
        <strain evidence="3">Peat soil MAG SbA1</strain>
    </source>
</reference>
<feature type="signal peptide" evidence="1">
    <location>
        <begin position="1"/>
        <end position="25"/>
    </location>
</feature>
<sequence length="197" mass="20231">MRKRSIAFVAVLALGTLGGSVLALAQTANPTAARKTFGFQDSKTGTFHPLGKSADLSNTTATTTYSGTIEATITITLKTALPKGDAIVCSVDAIASSENETTFAGVTYDDSAASTATVSGSTATCKVNIPFSWVMFTASTTVVNSLDGSLSVVMYSPTATTITQLVEDFARDHSQSITINAGKPADGTLTVTEAVTL</sequence>
<keyword evidence="1" id="KW-0732">Signal</keyword>
<dbReference type="AlphaFoldDB" id="A0A2U3KYH7"/>
<evidence type="ECO:0000313" key="3">
    <source>
        <dbReference type="Proteomes" id="UP000238701"/>
    </source>
</evidence>
<evidence type="ECO:0000313" key="2">
    <source>
        <dbReference type="EMBL" id="SPF44673.1"/>
    </source>
</evidence>
<gene>
    <name evidence="2" type="ORF">SBA1_550038</name>
</gene>
<protein>
    <submittedName>
        <fullName evidence="2">Uncharacterized protein</fullName>
    </submittedName>
</protein>
<feature type="chain" id="PRO_5015427976" evidence="1">
    <location>
        <begin position="26"/>
        <end position="197"/>
    </location>
</feature>
<dbReference type="Proteomes" id="UP000238701">
    <property type="component" value="Unassembled WGS sequence"/>
</dbReference>
<dbReference type="EMBL" id="OMOD01000150">
    <property type="protein sequence ID" value="SPF44673.1"/>
    <property type="molecule type" value="Genomic_DNA"/>
</dbReference>
<accession>A0A2U3KYH7</accession>
<organism evidence="2 3">
    <name type="scientific">Candidatus Sulfotelmatobacter kueseliae</name>
    <dbReference type="NCBI Taxonomy" id="2042962"/>
    <lineage>
        <taxon>Bacteria</taxon>
        <taxon>Pseudomonadati</taxon>
        <taxon>Acidobacteriota</taxon>
        <taxon>Terriglobia</taxon>
        <taxon>Terriglobales</taxon>
        <taxon>Candidatus Korobacteraceae</taxon>
        <taxon>Candidatus Sulfotelmatobacter</taxon>
    </lineage>
</organism>
<name>A0A2U3KYH7_9BACT</name>
<evidence type="ECO:0000256" key="1">
    <source>
        <dbReference type="SAM" id="SignalP"/>
    </source>
</evidence>